<gene>
    <name evidence="2" type="ORF">NG895_19455</name>
</gene>
<keyword evidence="3" id="KW-1185">Reference proteome</keyword>
<dbReference type="InterPro" id="IPR045584">
    <property type="entry name" value="Pilin-like"/>
</dbReference>
<reference evidence="2" key="1">
    <citation type="submission" date="2022-06" db="EMBL/GenBank/DDBJ databases">
        <title>Aeoliella straminimaris, a novel planctomycete from sediments.</title>
        <authorList>
            <person name="Vitorino I.R."/>
            <person name="Lage O.M."/>
        </authorList>
    </citation>
    <scope>NUCLEOTIDE SEQUENCE</scope>
    <source>
        <strain evidence="2">ICT_H6.2</strain>
    </source>
</reference>
<dbReference type="EMBL" id="JAMXLR010000065">
    <property type="protein sequence ID" value="MCO6046083.1"/>
    <property type="molecule type" value="Genomic_DNA"/>
</dbReference>
<dbReference type="Gene3D" id="3.30.700.10">
    <property type="entry name" value="Glycoprotein, Type 4 Pilin"/>
    <property type="match status" value="1"/>
</dbReference>
<comment type="caution">
    <text evidence="2">The sequence shown here is derived from an EMBL/GenBank/DDBJ whole genome shotgun (WGS) entry which is preliminary data.</text>
</comment>
<dbReference type="InterPro" id="IPR011453">
    <property type="entry name" value="DUF1559"/>
</dbReference>
<dbReference type="SUPFAM" id="SSF54523">
    <property type="entry name" value="Pili subunits"/>
    <property type="match status" value="1"/>
</dbReference>
<protein>
    <submittedName>
        <fullName evidence="2">DUF1559 domain-containing protein</fullName>
    </submittedName>
</protein>
<sequence>MVGGRLRCAFTLVELLVVIGIIAVLVALLLPAVQAARASARRTHCASNMRQVGLAVHQYADTHQGRFPLMAYHNADDQQTAQTSKSWIATLGPYMEDVDAIRLCPEDRSRLEGIEQTATSYALNGYLREPDDVDTTGMPPVLAAAIRKSNEGLISDFYDLRETHATLLLFEGIATKLALHYDHVHSYSWFSDVNLANRGAPHFAVFEQVESEVAVDRHGGRVANYLYADGHVVAIAEQQIAEWCAEGVNFALPR</sequence>
<dbReference type="Proteomes" id="UP001155241">
    <property type="component" value="Unassembled WGS sequence"/>
</dbReference>
<dbReference type="Pfam" id="PF07596">
    <property type="entry name" value="SBP_bac_10"/>
    <property type="match status" value="1"/>
</dbReference>
<dbReference type="PANTHER" id="PTHR30093">
    <property type="entry name" value="GENERAL SECRETION PATHWAY PROTEIN G"/>
    <property type="match status" value="1"/>
</dbReference>
<dbReference type="Pfam" id="PF07963">
    <property type="entry name" value="N_methyl"/>
    <property type="match status" value="1"/>
</dbReference>
<evidence type="ECO:0000259" key="1">
    <source>
        <dbReference type="Pfam" id="PF07596"/>
    </source>
</evidence>
<evidence type="ECO:0000313" key="2">
    <source>
        <dbReference type="EMBL" id="MCO6046083.1"/>
    </source>
</evidence>
<organism evidence="2 3">
    <name type="scientific">Aeoliella straminimaris</name>
    <dbReference type="NCBI Taxonomy" id="2954799"/>
    <lineage>
        <taxon>Bacteria</taxon>
        <taxon>Pseudomonadati</taxon>
        <taxon>Planctomycetota</taxon>
        <taxon>Planctomycetia</taxon>
        <taxon>Pirellulales</taxon>
        <taxon>Lacipirellulaceae</taxon>
        <taxon>Aeoliella</taxon>
    </lineage>
</organism>
<proteinExistence type="predicted"/>
<dbReference type="PANTHER" id="PTHR30093:SF2">
    <property type="entry name" value="TYPE II SECRETION SYSTEM PROTEIN H"/>
    <property type="match status" value="1"/>
</dbReference>
<name>A0A9X2FD91_9BACT</name>
<evidence type="ECO:0000313" key="3">
    <source>
        <dbReference type="Proteomes" id="UP001155241"/>
    </source>
</evidence>
<dbReference type="RefSeq" id="WP_252854196.1">
    <property type="nucleotide sequence ID" value="NZ_JAMXLR010000065.1"/>
</dbReference>
<dbReference type="InterPro" id="IPR012902">
    <property type="entry name" value="N_methyl_site"/>
</dbReference>
<dbReference type="AlphaFoldDB" id="A0A9X2FD91"/>
<dbReference type="NCBIfam" id="TIGR02532">
    <property type="entry name" value="IV_pilin_GFxxxE"/>
    <property type="match status" value="1"/>
</dbReference>
<accession>A0A9X2FD91</accession>
<feature type="domain" description="DUF1559" evidence="1">
    <location>
        <begin position="34"/>
        <end position="101"/>
    </location>
</feature>